<evidence type="ECO:0000259" key="2">
    <source>
        <dbReference type="Pfam" id="PF06985"/>
    </source>
</evidence>
<feature type="domain" description="Heterokaryon incompatibility" evidence="2">
    <location>
        <begin position="299"/>
        <end position="429"/>
    </location>
</feature>
<dbReference type="KEGG" id="tre:TRIREDRAFT_109339"/>
<sequence length="2364" mass="269763">MADQFETEDASKRVLVAKKMLKTMGFHEEMLRSIVTSWLVPQLRTEITREPGKSLTRIQDVGFLAKTRSDGLRPYRMFDITDRMLVDDIDPTAPYCMVSHRCKDPEVDLDLLRAARDDVSQSYPVWYKPERTDVEVILKYCKEKVTQQRKNVNGCAVKSRLDEKLAEQGCYVASLLKMHHQSKKVHAEITEAKADLEKILRDQKVSDMESKAYRDLNKKAKSGGAERTTTTSLVEADSYVFVRSNNNEHKKAVKAAYERLFDAEWERDREAEDLKFDALSRDLREAVEEMIRCLRLWRSAIKIEQLILKAEQIFDGGLMAGQKQQKCYLWLDTCCIDKSNHNEHSETMSLMGDWYAQSSFTLVHLDTGIDKSPKGSDAEVHWNEYLQTDGDHHKLVSLPDQEQDRIQNYRDIGNGSEVEWSTRGWTLQELVMSRMTYFVNADWKLLPRPVESLGRLYHLIPYIDLYTEALDAKPGQHTWRPEILMTALLNSGAVAPSDATKVVYPRIQRESEPDEAEVEDDTQSLSNRLLTSIAMPWNIVDTMFHVIKPEPTKSDTKEEQDLRADLLREMSVLWDPSLASRFPQKTASEEKNGKQKLFQVPEHPFPQSGADAEDRVLRALSLIKALELVGFCFPKDLSRETARSEMAQAIYFAAVGLIECYDETRFPIVVQKKRREESNNKPTDAEVKALSKLKRKAEKRVKLEMRKKLFQELLESFPEVKHRYSVDGFERTEEKEEAFSNILAHILHVLVGEVKPLIREDRSFIAQFANITSLDAWIAGTKRYGFTTQEVMALACQRKTTKPFDRAYSLMGILGVRFPTFSAEGYEKALCRLLDEAITTHNDVSVFNWTGYDAGNPTRGRSMYPSTQEAYRAGNGRLHNRNSLAEVEKDKMVRTTRSYHAIVALLRDTIDFLKKTTPPKQEVEWIQAIATIVQHLKLQDLRSPSANQSKLDIVGSQASSQSRKDALPLELEIVSKFIGWIINPSSRPAYNPSNESLEGTIRVALEPEPEPVPVRAVDTLDCIDEQQEPVSPITDHEVVPSDDVSAIVPTEIPSPDENIEEQSPPLGRKSRFVEQLSEAGPATEASTASSQDTSRTEVTNPHENITRYLQNWAMALTQGAKLDEEFLTDQLPPQVRGIRYRVEEPQQDNSIVEDLGAGYSNMASPHPIIVTNAGIEGIFDVQRVIITMADMEGLRQQVEHTTSGDQILSGYCSISTGFAQVIVRFSCKSSLVKKQLEVIDGIDLTATKEEIKKVEKKKEHKITAKGLWDKMKRDKKKKKKKGKEEDDDDLESEMLESTTLDDPDNNAEAEKEVPENQQGHDLDEKRTISGMIKFIQEDDLRLVAGEWVLARCSGVSNANWFLCHLELGSTHPFYGYRIPTSEIKFDSCTPEDGLVNAWNTYMNRKKEEMCKILTMLLKSKERKLKRRKLVGRILRDLKTVEERDEEEYDPGESRESLADRTETNDSHVDHAQNEYDYVDEYPRERSEMPQMMPPNSEFHSQDSALSVVQDDMWSAPFDPQSQFTASSYETPDMLPNQELRPEDSVSNIGDQDARPTSRPPSIRSSTTVTASTARDAGDDDEKSHFWDILPFIEKVAETKAKHFDKHLSATVLKNTPPVLRQAIENLNEGRDFLPTMFHSAKKIHMFTVAIWCLLEDFSGKFPDPVISWMLSSKSFVALIPLENSTAPKYSKLPEDGGSNPVFKKILYPSKDNLCDACRRISIPSLTAELASPPRFWREMELENVMPITSKYGMRLFENALDLTKRVRSCAMCWLIANAFTMQYRTLQGIAERPIFLSPWWTYGTATPMTSNPVEDQFPLMGMLIWIPVDDHPHATPRDGYVPCTLRFYTDDVGRVPVPYTGSPQILARLRHQLATCRENHPKCLETVAGPPFEREKEPILPTRVLDLRPQSSGIEKDDESVRLINTEGSRGHYVVFSYRSAVLRDPLCTTRASLETHLQGISWTKFPKTLQQAMELTKSLGFRYFWIDLLCVVQDDPEETLRESTRLGDVIEGATLVIADSRGWSFEEGLFNTPSKQISPTLTRIPYHDADGIADGTALYVDCVDRNNMSDPDETDSTFSGRAWVTQEYFMARRIAFFTHSDTVWSCRTVRIGPDGIQDNPRRNLKNRKWFDIIQHHVLSELKHPADRLQSLESIRTAIQKRDGGTPYRHGMFEKELQTQLMWRVVKGRARRAENPVSVPSWSWASSMAEIQFFEYPADPAPLSIIIQWESCGNMAFKGDTISVPAAKLRKLKKSSWWQKMRVVPEPLTEPDDGNWENTLRFDEIEPPGKFAGALFGLLLCTKEMKWPDDRLSLNEYFIILRRISKWNQTYERIGAGMLTSHGRLMDNLPTWSSDCKVRSIRIV</sequence>
<dbReference type="HOGENOM" id="CLU_001043_0_0_1"/>
<name>G0RPE8_HYPJQ</name>
<feature type="region of interest" description="Disordered" evidence="1">
    <location>
        <begin position="1442"/>
        <end position="1477"/>
    </location>
</feature>
<organism evidence="4">
    <name type="scientific">Hypocrea jecorina (strain QM6a)</name>
    <name type="common">Trichoderma reesei</name>
    <dbReference type="NCBI Taxonomy" id="431241"/>
    <lineage>
        <taxon>Eukaryota</taxon>
        <taxon>Fungi</taxon>
        <taxon>Dikarya</taxon>
        <taxon>Ascomycota</taxon>
        <taxon>Pezizomycotina</taxon>
        <taxon>Sordariomycetes</taxon>
        <taxon>Hypocreomycetidae</taxon>
        <taxon>Hypocreales</taxon>
        <taxon>Hypocreaceae</taxon>
        <taxon>Trichoderma</taxon>
    </lineage>
</organism>
<feature type="region of interest" description="Disordered" evidence="1">
    <location>
        <begin position="1029"/>
        <end position="1102"/>
    </location>
</feature>
<dbReference type="eggNOG" id="ENOG502RGBU">
    <property type="taxonomic scope" value="Eukaryota"/>
</dbReference>
<feature type="compositionally biased region" description="Polar residues" evidence="1">
    <location>
        <begin position="1084"/>
        <end position="1102"/>
    </location>
</feature>
<feature type="compositionally biased region" description="Basic and acidic residues" evidence="1">
    <location>
        <begin position="1451"/>
        <end position="1473"/>
    </location>
</feature>
<evidence type="ECO:0000313" key="4">
    <source>
        <dbReference type="Proteomes" id="UP000008984"/>
    </source>
</evidence>
<keyword evidence="4" id="KW-1185">Reference proteome</keyword>
<dbReference type="EMBL" id="GL985070">
    <property type="protein sequence ID" value="EGR46994.1"/>
    <property type="molecule type" value="Genomic_DNA"/>
</dbReference>
<dbReference type="Pfam" id="PF06985">
    <property type="entry name" value="HET"/>
    <property type="match status" value="2"/>
</dbReference>
<feature type="compositionally biased region" description="Polar residues" evidence="1">
    <location>
        <begin position="1519"/>
        <end position="1529"/>
    </location>
</feature>
<feature type="region of interest" description="Disordered" evidence="1">
    <location>
        <begin position="1273"/>
        <end position="1322"/>
    </location>
</feature>
<feature type="region of interest" description="Disordered" evidence="1">
    <location>
        <begin position="1514"/>
        <end position="1579"/>
    </location>
</feature>
<gene>
    <name evidence="3" type="ORF">TRIREDRAFT_109339</name>
</gene>
<dbReference type="GeneID" id="18481874"/>
<dbReference type="PANTHER" id="PTHR33112">
    <property type="entry name" value="DOMAIN PROTEIN, PUTATIVE-RELATED"/>
    <property type="match status" value="1"/>
</dbReference>
<proteinExistence type="predicted"/>
<feature type="compositionally biased region" description="Basic and acidic residues" evidence="1">
    <location>
        <begin position="1308"/>
        <end position="1322"/>
    </location>
</feature>
<dbReference type="OrthoDB" id="674604at2759"/>
<reference evidence="3 4" key="1">
    <citation type="journal article" date="2008" name="Nat. Biotechnol.">
        <title>Genome sequencing and analysis of the biomass-degrading fungus Trichoderma reesei (syn. Hypocrea jecorina).</title>
        <authorList>
            <person name="Martinez D."/>
            <person name="Berka R.M."/>
            <person name="Henrissat B."/>
            <person name="Saloheimo M."/>
            <person name="Arvas M."/>
            <person name="Baker S.E."/>
            <person name="Chapman J."/>
            <person name="Chertkov O."/>
            <person name="Coutinho P.M."/>
            <person name="Cullen D."/>
            <person name="Danchin E.G."/>
            <person name="Grigoriev I.V."/>
            <person name="Harris P."/>
            <person name="Jackson M."/>
            <person name="Kubicek C.P."/>
            <person name="Han C.S."/>
            <person name="Ho I."/>
            <person name="Larrondo L.F."/>
            <person name="de Leon A.L."/>
            <person name="Magnuson J.K."/>
            <person name="Merino S."/>
            <person name="Misra M."/>
            <person name="Nelson B."/>
            <person name="Putnam N."/>
            <person name="Robbertse B."/>
            <person name="Salamov A.A."/>
            <person name="Schmoll M."/>
            <person name="Terry A."/>
            <person name="Thayer N."/>
            <person name="Westerholm-Parvinen A."/>
            <person name="Schoch C.L."/>
            <person name="Yao J."/>
            <person name="Barabote R."/>
            <person name="Nelson M.A."/>
            <person name="Detter C."/>
            <person name="Bruce D."/>
            <person name="Kuske C.R."/>
            <person name="Xie G."/>
            <person name="Richardson P."/>
            <person name="Rokhsar D.S."/>
            <person name="Lucas S.M."/>
            <person name="Rubin E.M."/>
            <person name="Dunn-Coleman N."/>
            <person name="Ward M."/>
            <person name="Brettin T.S."/>
        </authorList>
    </citation>
    <scope>NUCLEOTIDE SEQUENCE [LARGE SCALE GENOMIC DNA]</scope>
    <source>
        <strain evidence="3 4">QM6a</strain>
    </source>
</reference>
<protein>
    <submittedName>
        <fullName evidence="3">Predicted protein</fullName>
    </submittedName>
</protein>
<evidence type="ECO:0000256" key="1">
    <source>
        <dbReference type="SAM" id="MobiDB-lite"/>
    </source>
</evidence>
<dbReference type="PANTHER" id="PTHR33112:SF16">
    <property type="entry name" value="HETEROKARYON INCOMPATIBILITY DOMAIN-CONTAINING PROTEIN"/>
    <property type="match status" value="1"/>
</dbReference>
<dbReference type="RefSeq" id="XP_006967012.1">
    <property type="nucleotide sequence ID" value="XM_006966950.1"/>
</dbReference>
<feature type="compositionally biased region" description="Low complexity" evidence="1">
    <location>
        <begin position="1554"/>
        <end position="1574"/>
    </location>
</feature>
<feature type="region of interest" description="Disordered" evidence="1">
    <location>
        <begin position="1486"/>
        <end position="1505"/>
    </location>
</feature>
<dbReference type="InterPro" id="IPR010730">
    <property type="entry name" value="HET"/>
</dbReference>
<feature type="domain" description="Heterokaryon incompatibility" evidence="2">
    <location>
        <begin position="1954"/>
        <end position="2088"/>
    </location>
</feature>
<feature type="compositionally biased region" description="Acidic residues" evidence="1">
    <location>
        <begin position="1285"/>
        <end position="1307"/>
    </location>
</feature>
<accession>G0RPE8</accession>
<dbReference type="Proteomes" id="UP000008984">
    <property type="component" value="Unassembled WGS sequence"/>
</dbReference>
<evidence type="ECO:0000313" key="3">
    <source>
        <dbReference type="EMBL" id="EGR46994.1"/>
    </source>
</evidence>
<dbReference type="VEuPathDB" id="FungiDB:TRIREDRAFT_109339"/>